<protein>
    <submittedName>
        <fullName evidence="2">Alpha/beta hydrolase</fullName>
    </submittedName>
</protein>
<dbReference type="GO" id="GO:0016787">
    <property type="term" value="F:hydrolase activity"/>
    <property type="evidence" value="ECO:0007669"/>
    <property type="project" value="UniProtKB-KW"/>
</dbReference>
<accession>A0A328TSW2</accession>
<reference evidence="2 3" key="1">
    <citation type="submission" date="2018-06" db="EMBL/GenBank/DDBJ databases">
        <title>Paenibacillus montanisoli sp. nov., isolated from mountain area soil.</title>
        <authorList>
            <person name="Wu M."/>
        </authorList>
    </citation>
    <scope>NUCLEOTIDE SEQUENCE [LARGE SCALE GENOMIC DNA]</scope>
    <source>
        <strain evidence="2 3">RA17</strain>
    </source>
</reference>
<dbReference type="InterPro" id="IPR000073">
    <property type="entry name" value="AB_hydrolase_1"/>
</dbReference>
<proteinExistence type="predicted"/>
<comment type="caution">
    <text evidence="2">The sequence shown here is derived from an EMBL/GenBank/DDBJ whole genome shotgun (WGS) entry which is preliminary data.</text>
</comment>
<sequence>MELERNLQLRCSDGSSRYAMEWTPPEGLPVKAVICLVHGMGEHIGRYRHVADMLTEDGYAVLGFDQLGHGQTDGRRGHTPSYEALLIGIDAMLVEARQRFPRAPLFLYGHSMGGNVTLNYVLRRKPELAGVIVTGPWLMLAFNPPPLQIVIARIVNRLFPTYSNNRPMVGDHLTSDPVMIKRYQEDPLGHGSITARFFLSVQSAGAWALKHAAEWRLPLLLMHGGTDKVTSIKASRQFADAAGNSCNFMEWPGLKHELHNELDRDAVFDVMKEWLDERLEK</sequence>
<dbReference type="Gene3D" id="3.40.50.1820">
    <property type="entry name" value="alpha/beta hydrolase"/>
    <property type="match status" value="1"/>
</dbReference>
<dbReference type="PRINTS" id="PR00111">
    <property type="entry name" value="ABHYDROLASE"/>
</dbReference>
<dbReference type="Proteomes" id="UP000249260">
    <property type="component" value="Unassembled WGS sequence"/>
</dbReference>
<dbReference type="PANTHER" id="PTHR11614">
    <property type="entry name" value="PHOSPHOLIPASE-RELATED"/>
    <property type="match status" value="1"/>
</dbReference>
<dbReference type="InterPro" id="IPR051044">
    <property type="entry name" value="MAG_DAG_Lipase"/>
</dbReference>
<keyword evidence="2" id="KW-0378">Hydrolase</keyword>
<name>A0A328TSW2_9BACL</name>
<dbReference type="RefSeq" id="WP_112885220.1">
    <property type="nucleotide sequence ID" value="NZ_QLUW01000006.1"/>
</dbReference>
<keyword evidence="3" id="KW-1185">Reference proteome</keyword>
<evidence type="ECO:0000259" key="1">
    <source>
        <dbReference type="Pfam" id="PF12146"/>
    </source>
</evidence>
<dbReference type="Pfam" id="PF12146">
    <property type="entry name" value="Hydrolase_4"/>
    <property type="match status" value="1"/>
</dbReference>
<dbReference type="EMBL" id="QLUW01000006">
    <property type="protein sequence ID" value="RAP73637.1"/>
    <property type="molecule type" value="Genomic_DNA"/>
</dbReference>
<organism evidence="2 3">
    <name type="scientific">Paenibacillus montanisoli</name>
    <dbReference type="NCBI Taxonomy" id="2081970"/>
    <lineage>
        <taxon>Bacteria</taxon>
        <taxon>Bacillati</taxon>
        <taxon>Bacillota</taxon>
        <taxon>Bacilli</taxon>
        <taxon>Bacillales</taxon>
        <taxon>Paenibacillaceae</taxon>
        <taxon>Paenibacillus</taxon>
    </lineage>
</organism>
<feature type="domain" description="Serine aminopeptidase S33" evidence="1">
    <location>
        <begin position="30"/>
        <end position="263"/>
    </location>
</feature>
<evidence type="ECO:0000313" key="3">
    <source>
        <dbReference type="Proteomes" id="UP000249260"/>
    </source>
</evidence>
<dbReference type="InterPro" id="IPR029058">
    <property type="entry name" value="AB_hydrolase_fold"/>
</dbReference>
<gene>
    <name evidence="2" type="ORF">DL346_25545</name>
</gene>
<dbReference type="OrthoDB" id="9806902at2"/>
<evidence type="ECO:0000313" key="2">
    <source>
        <dbReference type="EMBL" id="RAP73637.1"/>
    </source>
</evidence>
<dbReference type="InterPro" id="IPR022742">
    <property type="entry name" value="Hydrolase_4"/>
</dbReference>
<dbReference type="SUPFAM" id="SSF53474">
    <property type="entry name" value="alpha/beta-Hydrolases"/>
    <property type="match status" value="1"/>
</dbReference>
<dbReference type="AlphaFoldDB" id="A0A328TSW2"/>